<feature type="transmembrane region" description="Helical" evidence="1">
    <location>
        <begin position="337"/>
        <end position="357"/>
    </location>
</feature>
<feature type="transmembrane region" description="Helical" evidence="1">
    <location>
        <begin position="392"/>
        <end position="409"/>
    </location>
</feature>
<sequence>MQSTPTPNLHNPRLSTSSYSSLSATTTALLNGLLSPHRLSQTSGGAPVSAVNKLQKTTNRLKRTERIKRGCLVLVLTLLLAFLLLITVEFTTKLVKAQTKRNLVRYSNLTTTNKTDESETASPIRAFFTCVWIFNSFLLMSCFIVHLIAIRRRSIRWRTTAVFLREFGQIFDNRKSSTNNTLIDCLIKTCLLCFLWYSSSYLIFRSMSILISMEIIIIYSITITARQFLGWIFLHEQFIGNKIIAYILGSSTLLLLAHANGFRLNTFLLGLSMLTSGVALKTTFDILVNGFIPDLTSAKLRVIMINVFFCGTFFLWPFVVVLHLLGIERLDLKHIQWLITILTSICALLFNVLVIVIPFKYSSIANVGCLLVAIPATSIIDQRALNTTYPPLVLSAIVCSFIGTLLSMVPKEWFQTNDRTKVKQTFGLLHKDSTGNANMMTALTGGASALDEIRAQRRIRNALLYNELKT</sequence>
<comment type="caution">
    <text evidence="2">The sequence shown here is derived from an EMBL/GenBank/DDBJ whole genome shotgun (WGS) entry which is preliminary data.</text>
</comment>
<dbReference type="Proteomes" id="UP000663828">
    <property type="component" value="Unassembled WGS sequence"/>
</dbReference>
<name>A0A814RXL1_ADIRI</name>
<reference evidence="2" key="1">
    <citation type="submission" date="2021-02" db="EMBL/GenBank/DDBJ databases">
        <authorList>
            <person name="Nowell W R."/>
        </authorList>
    </citation>
    <scope>NUCLEOTIDE SEQUENCE</scope>
</reference>
<keyword evidence="1" id="KW-1133">Transmembrane helix</keyword>
<feature type="transmembrane region" description="Helical" evidence="1">
    <location>
        <begin position="267"/>
        <end position="288"/>
    </location>
</feature>
<proteinExistence type="predicted"/>
<dbReference type="EMBL" id="CAJNOR010001417">
    <property type="protein sequence ID" value="CAF1139311.1"/>
    <property type="molecule type" value="Genomic_DNA"/>
</dbReference>
<keyword evidence="1" id="KW-0812">Transmembrane</keyword>
<accession>A0A814RXL1</accession>
<dbReference type="PANTHER" id="PTHR19346">
    <property type="entry name" value="SUGAR PHOSPHATE TRANSPORTER DOMAIN-CONTAINING PROTEIN"/>
    <property type="match status" value="1"/>
</dbReference>
<dbReference type="AlphaFoldDB" id="A0A814RXL1"/>
<feature type="transmembrane region" description="Helical" evidence="1">
    <location>
        <begin position="300"/>
        <end position="325"/>
    </location>
</feature>
<feature type="transmembrane region" description="Helical" evidence="1">
    <location>
        <begin position="70"/>
        <end position="88"/>
    </location>
</feature>
<organism evidence="2 3">
    <name type="scientific">Adineta ricciae</name>
    <name type="common">Rotifer</name>
    <dbReference type="NCBI Taxonomy" id="249248"/>
    <lineage>
        <taxon>Eukaryota</taxon>
        <taxon>Metazoa</taxon>
        <taxon>Spiralia</taxon>
        <taxon>Gnathifera</taxon>
        <taxon>Rotifera</taxon>
        <taxon>Eurotatoria</taxon>
        <taxon>Bdelloidea</taxon>
        <taxon>Adinetida</taxon>
        <taxon>Adinetidae</taxon>
        <taxon>Adineta</taxon>
    </lineage>
</organism>
<evidence type="ECO:0000313" key="3">
    <source>
        <dbReference type="Proteomes" id="UP000663828"/>
    </source>
</evidence>
<evidence type="ECO:0000313" key="2">
    <source>
        <dbReference type="EMBL" id="CAF1139311.1"/>
    </source>
</evidence>
<keyword evidence="3" id="KW-1185">Reference proteome</keyword>
<keyword evidence="1" id="KW-0472">Membrane</keyword>
<dbReference type="PANTHER" id="PTHR19346:SF4">
    <property type="entry name" value="SUGAR PHOSPHATE TRANSPORTER DOMAIN-CONTAINING PROTEIN"/>
    <property type="match status" value="1"/>
</dbReference>
<evidence type="ECO:0000256" key="1">
    <source>
        <dbReference type="SAM" id="Phobius"/>
    </source>
</evidence>
<dbReference type="InterPro" id="IPR026505">
    <property type="entry name" value="Solute_c_fam_35_mem_F3/F4"/>
</dbReference>
<protein>
    <submittedName>
        <fullName evidence="2">Uncharacterized protein</fullName>
    </submittedName>
</protein>
<feature type="transmembrane region" description="Helical" evidence="1">
    <location>
        <begin position="203"/>
        <end position="222"/>
    </location>
</feature>
<feature type="transmembrane region" description="Helical" evidence="1">
    <location>
        <begin position="243"/>
        <end position="261"/>
    </location>
</feature>
<gene>
    <name evidence="2" type="ORF">XAT740_LOCUS20331</name>
</gene>
<feature type="transmembrane region" description="Helical" evidence="1">
    <location>
        <begin position="126"/>
        <end position="149"/>
    </location>
</feature>